<dbReference type="InterPro" id="IPR003593">
    <property type="entry name" value="AAA+_ATPase"/>
</dbReference>
<evidence type="ECO:0000256" key="7">
    <source>
        <dbReference type="RuleBase" id="RU004432"/>
    </source>
</evidence>
<dbReference type="EMBL" id="VKAD01000001">
    <property type="protein sequence ID" value="TXR53456.1"/>
    <property type="molecule type" value="Genomic_DNA"/>
</dbReference>
<dbReference type="InterPro" id="IPR028299">
    <property type="entry name" value="ClpA/B_CS2"/>
</dbReference>
<dbReference type="NCBIfam" id="TIGR02639">
    <property type="entry name" value="ClpA"/>
    <property type="match status" value="1"/>
</dbReference>
<gene>
    <name evidence="10" type="primary">clpA</name>
    <name evidence="10" type="ORF">FME95_02480</name>
</gene>
<dbReference type="Pfam" id="PF10431">
    <property type="entry name" value="ClpB_D2-small"/>
    <property type="match status" value="1"/>
</dbReference>
<evidence type="ECO:0000256" key="1">
    <source>
        <dbReference type="ARBA" id="ARBA00008675"/>
    </source>
</evidence>
<dbReference type="FunFam" id="3.40.50.300:FF:000025">
    <property type="entry name" value="ATP-dependent Clp protease subunit"/>
    <property type="match status" value="1"/>
</dbReference>
<dbReference type="GO" id="GO:0008233">
    <property type="term" value="F:peptidase activity"/>
    <property type="evidence" value="ECO:0007669"/>
    <property type="project" value="UniProtKB-KW"/>
</dbReference>
<evidence type="ECO:0000256" key="8">
    <source>
        <dbReference type="SAM" id="MobiDB-lite"/>
    </source>
</evidence>
<feature type="domain" description="Clp R" evidence="9">
    <location>
        <begin position="1"/>
        <end position="145"/>
    </location>
</feature>
<keyword evidence="3 7" id="KW-0547">Nucleotide-binding</keyword>
<keyword evidence="10" id="KW-0378">Hydrolase</keyword>
<dbReference type="SMART" id="SM01086">
    <property type="entry name" value="ClpB_D2-small"/>
    <property type="match status" value="1"/>
</dbReference>
<dbReference type="InterPro" id="IPR050130">
    <property type="entry name" value="ClpA_ClpB"/>
</dbReference>
<feature type="compositionally biased region" description="Polar residues" evidence="8">
    <location>
        <begin position="166"/>
        <end position="177"/>
    </location>
</feature>
<dbReference type="Pfam" id="PF17871">
    <property type="entry name" value="AAA_lid_9"/>
    <property type="match status" value="1"/>
</dbReference>
<dbReference type="PANTHER" id="PTHR11638:SF111">
    <property type="entry name" value="ATP-DEPENDENT CLP PROTEASE ATP-BINDING SUBUNIT CLPA"/>
    <property type="match status" value="1"/>
</dbReference>
<dbReference type="Proteomes" id="UP000321764">
    <property type="component" value="Unassembled WGS sequence"/>
</dbReference>
<dbReference type="Gene3D" id="1.10.8.60">
    <property type="match status" value="2"/>
</dbReference>
<dbReference type="PROSITE" id="PS00871">
    <property type="entry name" value="CLPAB_2"/>
    <property type="match status" value="1"/>
</dbReference>
<dbReference type="PROSITE" id="PS00870">
    <property type="entry name" value="CLPAB_1"/>
    <property type="match status" value="1"/>
</dbReference>
<name>A0A5C8Z9C3_9GAMM</name>
<dbReference type="PROSITE" id="PS51903">
    <property type="entry name" value="CLP_R"/>
    <property type="match status" value="1"/>
</dbReference>
<dbReference type="InterPro" id="IPR004176">
    <property type="entry name" value="Clp_R_N"/>
</dbReference>
<evidence type="ECO:0000256" key="5">
    <source>
        <dbReference type="ARBA" id="ARBA00023186"/>
    </source>
</evidence>
<dbReference type="Pfam" id="PF02861">
    <property type="entry name" value="Clp_N"/>
    <property type="match status" value="1"/>
</dbReference>
<keyword evidence="4 7" id="KW-0067">ATP-binding</keyword>
<dbReference type="GO" id="GO:0005737">
    <property type="term" value="C:cytoplasm"/>
    <property type="evidence" value="ECO:0007669"/>
    <property type="project" value="TreeGrafter"/>
</dbReference>
<dbReference type="InterPro" id="IPR013461">
    <property type="entry name" value="ClpA"/>
</dbReference>
<dbReference type="InterPro" id="IPR041546">
    <property type="entry name" value="ClpA/ClpB_AAA_lid"/>
</dbReference>
<dbReference type="InterPro" id="IPR018368">
    <property type="entry name" value="ClpA/B_CS1"/>
</dbReference>
<dbReference type="GO" id="GO:0006508">
    <property type="term" value="P:proteolysis"/>
    <property type="evidence" value="ECO:0007669"/>
    <property type="project" value="UniProtKB-KW"/>
</dbReference>
<dbReference type="CDD" id="cd19499">
    <property type="entry name" value="RecA-like_ClpB_Hsp104-like"/>
    <property type="match status" value="1"/>
</dbReference>
<dbReference type="SMART" id="SM00382">
    <property type="entry name" value="AAA"/>
    <property type="match status" value="2"/>
</dbReference>
<reference evidence="10 11" key="1">
    <citation type="submission" date="2019-07" db="EMBL/GenBank/DDBJ databases">
        <title>Reinekea sp. strain SSH23 genome sequencing and assembly.</title>
        <authorList>
            <person name="Kim I."/>
        </authorList>
    </citation>
    <scope>NUCLEOTIDE SEQUENCE [LARGE SCALE GENOMIC DNA]</scope>
    <source>
        <strain evidence="10 11">SSH23</strain>
    </source>
</reference>
<dbReference type="GO" id="GO:0043335">
    <property type="term" value="P:protein unfolding"/>
    <property type="evidence" value="ECO:0007669"/>
    <property type="project" value="InterPro"/>
</dbReference>
<feature type="region of interest" description="Disordered" evidence="8">
    <location>
        <begin position="145"/>
        <end position="177"/>
    </location>
</feature>
<dbReference type="RefSeq" id="WP_147712842.1">
    <property type="nucleotide sequence ID" value="NZ_VKAD01000001.1"/>
</dbReference>
<accession>A0A5C8Z9C3</accession>
<evidence type="ECO:0000256" key="4">
    <source>
        <dbReference type="ARBA" id="ARBA00022840"/>
    </source>
</evidence>
<dbReference type="Pfam" id="PF00004">
    <property type="entry name" value="AAA"/>
    <property type="match status" value="1"/>
</dbReference>
<evidence type="ECO:0000313" key="11">
    <source>
        <dbReference type="Proteomes" id="UP000321764"/>
    </source>
</evidence>
<organism evidence="10 11">
    <name type="scientific">Reinekea thalattae</name>
    <dbReference type="NCBI Taxonomy" id="2593301"/>
    <lineage>
        <taxon>Bacteria</taxon>
        <taxon>Pseudomonadati</taxon>
        <taxon>Pseudomonadota</taxon>
        <taxon>Gammaproteobacteria</taxon>
        <taxon>Oceanospirillales</taxon>
        <taxon>Saccharospirillaceae</taxon>
        <taxon>Reinekea</taxon>
    </lineage>
</organism>
<protein>
    <submittedName>
        <fullName evidence="10">ATP-dependent Clp protease ATP-binding subunit ClpA</fullName>
    </submittedName>
</protein>
<dbReference type="AlphaFoldDB" id="A0A5C8Z9C3"/>
<dbReference type="SUPFAM" id="SSF81923">
    <property type="entry name" value="Double Clp-N motif"/>
    <property type="match status" value="1"/>
</dbReference>
<evidence type="ECO:0000256" key="6">
    <source>
        <dbReference type="PROSITE-ProRule" id="PRU01251"/>
    </source>
</evidence>
<dbReference type="CDD" id="cd00009">
    <property type="entry name" value="AAA"/>
    <property type="match status" value="1"/>
</dbReference>
<evidence type="ECO:0000256" key="2">
    <source>
        <dbReference type="ARBA" id="ARBA00022737"/>
    </source>
</evidence>
<dbReference type="Gene3D" id="1.10.1780.10">
    <property type="entry name" value="Clp, N-terminal domain"/>
    <property type="match status" value="1"/>
</dbReference>
<evidence type="ECO:0000313" key="10">
    <source>
        <dbReference type="EMBL" id="TXR53456.1"/>
    </source>
</evidence>
<comment type="caution">
    <text evidence="10">The sequence shown here is derived from an EMBL/GenBank/DDBJ whole genome shotgun (WGS) entry which is preliminary data.</text>
</comment>
<dbReference type="InterPro" id="IPR003959">
    <property type="entry name" value="ATPase_AAA_core"/>
</dbReference>
<evidence type="ECO:0000256" key="3">
    <source>
        <dbReference type="ARBA" id="ARBA00022741"/>
    </source>
</evidence>
<dbReference type="GO" id="GO:0005524">
    <property type="term" value="F:ATP binding"/>
    <property type="evidence" value="ECO:0007669"/>
    <property type="project" value="UniProtKB-KW"/>
</dbReference>
<dbReference type="InterPro" id="IPR019489">
    <property type="entry name" value="Clp_ATPase_C"/>
</dbReference>
<sequence length="756" mass="83339">MLSKDLELTLNSAFKEARAKRHEFMTVEHLLLALLDNQAAAEVLTACAADIPQLRRDLIEFIDSTTPLIPIEDEDRETQPTLGFQRVLQRAVFHVQSSGKKEVSGANVLVAIFSEQESQAVYFLKQQSISRIDVVNFMAHGISKAQSDDHEGDDFGSEQSHEETSAESSGSSPLENFATNLNESAREGRIDPLVGRDFEVDRVVQILSRRRKNNPLLVGESGVGKTAIAEGLAKRIVDEDVPDIMLGAQVFSLDLGALLAGTKYRGDFEKRLKALLADLKKREKSILFIDEIHTIIGAGAASGGVMDASNLLKPMLSSGELRCIGSTTYQEFRGIFEKDSALTRRFQKIDVNEPSVDETYKILRGLKTKFEDHHQLKYTDKALKAAAELADRYITDRHLPDKAIDVIDEAGAAEQLKSESRRKKSIGVVDVERVVAAIARVPAKTVNKDDKELLSNLERNLKMTVFGQDEAIENISSAIKLARAGLKSADKPIGSFLFTGPTGVGKTEVTKQLAESLGVELLRFDMSEYMERHAASRLIGAPPGYVGFDQGGLLTDGVNQYPHCVLLLDEIEKAHPDVFNLLLQVMDHGTLTDNNGRKTDFRSVILIMTSNAGAQEMSRRSVGFTVQDNSTDGSEAIKRAFTPEFRNRLDGIVQFAPLEQGIVLNVVDKFLVELQAQLDAKRVDLHVDDLARDWLAKEGYDPLMGARPMARLIQEKIKRPLADMILFGELMQGGTVNVSVVDEKLTLSVVGELAEA</sequence>
<dbReference type="SUPFAM" id="SSF52540">
    <property type="entry name" value="P-loop containing nucleoside triphosphate hydrolases"/>
    <property type="match status" value="2"/>
</dbReference>
<dbReference type="PRINTS" id="PR00300">
    <property type="entry name" value="CLPPROTEASEA"/>
</dbReference>
<dbReference type="InterPro" id="IPR027417">
    <property type="entry name" value="P-loop_NTPase"/>
</dbReference>
<dbReference type="GO" id="GO:0016887">
    <property type="term" value="F:ATP hydrolysis activity"/>
    <property type="evidence" value="ECO:0007669"/>
    <property type="project" value="InterPro"/>
</dbReference>
<dbReference type="GO" id="GO:0034605">
    <property type="term" value="P:cellular response to heat"/>
    <property type="evidence" value="ECO:0007669"/>
    <property type="project" value="TreeGrafter"/>
</dbReference>
<keyword evidence="5 7" id="KW-0143">Chaperone</keyword>
<dbReference type="InterPro" id="IPR001270">
    <property type="entry name" value="ClpA/B"/>
</dbReference>
<dbReference type="InterPro" id="IPR036628">
    <property type="entry name" value="Clp_N_dom_sf"/>
</dbReference>
<keyword evidence="11" id="KW-1185">Reference proteome</keyword>
<dbReference type="PANTHER" id="PTHR11638">
    <property type="entry name" value="ATP-DEPENDENT CLP PROTEASE"/>
    <property type="match status" value="1"/>
</dbReference>
<dbReference type="Pfam" id="PF07724">
    <property type="entry name" value="AAA_2"/>
    <property type="match status" value="1"/>
</dbReference>
<proteinExistence type="inferred from homology"/>
<keyword evidence="2 6" id="KW-0677">Repeat</keyword>
<keyword evidence="10" id="KW-0645">Protease</keyword>
<evidence type="ECO:0000259" key="9">
    <source>
        <dbReference type="PROSITE" id="PS51903"/>
    </source>
</evidence>
<dbReference type="Gene3D" id="3.40.50.300">
    <property type="entry name" value="P-loop containing nucleotide triphosphate hydrolases"/>
    <property type="match status" value="2"/>
</dbReference>
<comment type="similarity">
    <text evidence="1 7">Belongs to the ClpA/ClpB family.</text>
</comment>
<dbReference type="OrthoDB" id="9803641at2"/>